<dbReference type="InterPro" id="IPR000182">
    <property type="entry name" value="GNAT_dom"/>
</dbReference>
<dbReference type="EMBL" id="CP017080">
    <property type="protein sequence ID" value="AOH55322.1"/>
    <property type="molecule type" value="Genomic_DNA"/>
</dbReference>
<protein>
    <submittedName>
        <fullName evidence="2">Putative beta-lysine N-acetyltransferase</fullName>
    </submittedName>
</protein>
<dbReference type="GO" id="GO:0008080">
    <property type="term" value="F:N-acetyltransferase activity"/>
    <property type="evidence" value="ECO:0007669"/>
    <property type="project" value="InterPro"/>
</dbReference>
<proteinExistence type="predicted"/>
<dbReference type="NCBIfam" id="TIGR03827">
    <property type="entry name" value="GNAT_ablB"/>
    <property type="match status" value="1"/>
</dbReference>
<sequence length="282" mass="32872">METGIIERKIQKQRSTIHLTIDHFNKRVRVEDYLGHFQECLEESLKVANEMAAEKIIFKTRKENMQELLSRGFLYEGSIDKFFLGSDCFFLVKYTRNERRNSDGWAREDRILNDVLALPLKSMLDAPPSAYQVRKAELSDSKQLAQLYGKIFEVYPTPMDDPAYVKKCIENGTVFYIYLHDGKLVSAASAEIDAFYHNAEITDCATLPEHRQYGLMKHLIARIEDYLISHEIYCIYSIARSLSFGMNAALHQYGYSYRGRLANNCYIFDKLEDMNLWVKNYT</sequence>
<dbReference type="PROSITE" id="PS51186">
    <property type="entry name" value="GNAT"/>
    <property type="match status" value="1"/>
</dbReference>
<dbReference type="OrthoDB" id="9790652at2"/>
<dbReference type="Gene3D" id="3.40.630.30">
    <property type="match status" value="1"/>
</dbReference>
<reference evidence="2 3" key="1">
    <citation type="submission" date="2016-08" db="EMBL/GenBank/DDBJ databases">
        <title>Complete genome sequence of Bacillus muralis G25-68, a strain with toxicity to nematodes.</title>
        <authorList>
            <person name="Zheng Z."/>
        </authorList>
    </citation>
    <scope>NUCLEOTIDE SEQUENCE [LARGE SCALE GENOMIC DNA]</scope>
    <source>
        <strain evidence="2 3">G25-68</strain>
    </source>
</reference>
<dbReference type="KEGG" id="bmur:ABE28_013265"/>
<dbReference type="InterPro" id="IPR022525">
    <property type="entry name" value="GNAT_AblB"/>
</dbReference>
<feature type="domain" description="N-acetyltransferase" evidence="1">
    <location>
        <begin position="131"/>
        <end position="277"/>
    </location>
</feature>
<dbReference type="Pfam" id="PF00583">
    <property type="entry name" value="Acetyltransf_1"/>
    <property type="match status" value="1"/>
</dbReference>
<gene>
    <name evidence="2" type="ORF">ABE28_013265</name>
</gene>
<dbReference type="Proteomes" id="UP000077926">
    <property type="component" value="Chromosome"/>
</dbReference>
<dbReference type="STRING" id="264697.ABE28_013265"/>
<dbReference type="InterPro" id="IPR016181">
    <property type="entry name" value="Acyl_CoA_acyltransferase"/>
</dbReference>
<dbReference type="RefSeq" id="WP_064467393.1">
    <property type="nucleotide sequence ID" value="NZ_CP017080.1"/>
</dbReference>
<name>A0A1B3XQ28_9BACI</name>
<keyword evidence="3" id="KW-1185">Reference proteome</keyword>
<keyword evidence="2" id="KW-0808">Transferase</keyword>
<evidence type="ECO:0000259" key="1">
    <source>
        <dbReference type="PROSITE" id="PS51186"/>
    </source>
</evidence>
<dbReference type="SUPFAM" id="SSF55729">
    <property type="entry name" value="Acyl-CoA N-acyltransferases (Nat)"/>
    <property type="match status" value="1"/>
</dbReference>
<accession>A0A1B3XQ28</accession>
<evidence type="ECO:0000313" key="3">
    <source>
        <dbReference type="Proteomes" id="UP000077926"/>
    </source>
</evidence>
<evidence type="ECO:0000313" key="2">
    <source>
        <dbReference type="EMBL" id="AOH55322.1"/>
    </source>
</evidence>
<organism evidence="2 3">
    <name type="scientific">Peribacillus muralis</name>
    <dbReference type="NCBI Taxonomy" id="264697"/>
    <lineage>
        <taxon>Bacteria</taxon>
        <taxon>Bacillati</taxon>
        <taxon>Bacillota</taxon>
        <taxon>Bacilli</taxon>
        <taxon>Bacillales</taxon>
        <taxon>Bacillaceae</taxon>
        <taxon>Peribacillus</taxon>
    </lineage>
</organism>
<dbReference type="CDD" id="cd04301">
    <property type="entry name" value="NAT_SF"/>
    <property type="match status" value="1"/>
</dbReference>
<dbReference type="AlphaFoldDB" id="A0A1B3XQ28"/>